<evidence type="ECO:0000259" key="1">
    <source>
        <dbReference type="PROSITE" id="PS51186"/>
    </source>
</evidence>
<dbReference type="PANTHER" id="PTHR47237:SF2">
    <property type="entry name" value="BLL4206 PROTEIN"/>
    <property type="match status" value="1"/>
</dbReference>
<evidence type="ECO:0000313" key="2">
    <source>
        <dbReference type="EMBL" id="MBB3996719.1"/>
    </source>
</evidence>
<protein>
    <submittedName>
        <fullName evidence="2">GNAT superfamily N-acetyltransferase</fullName>
    </submittedName>
</protein>
<dbReference type="InterPro" id="IPR000182">
    <property type="entry name" value="GNAT_dom"/>
</dbReference>
<name>A0A7W6EF42_9HYPH</name>
<dbReference type="PROSITE" id="PS51186">
    <property type="entry name" value="GNAT"/>
    <property type="match status" value="1"/>
</dbReference>
<dbReference type="InterPro" id="IPR041496">
    <property type="entry name" value="YitH/HolE_GNAT"/>
</dbReference>
<sequence>MQATEIELIDFQDEHLDAAVDLSRAEGWPHRREDWALVLSLSRGIVARVGERIVGTALATPFGDTGAAVNMVIVDKAMRGRGLGRRLMNGAITAAGTRPCRLTATQDGRPLYEKLGFAAIGEIGQHQGIVIAPAADPSADIAFAGADMEDTLATLDAEATGLDRRALFSHLARDGRFAVLRREGRIEGFAALRPFGRGEVAGPVVARSAADAKALLGFLFAERAGAFLRVDTPVERGLAPFLAEHGLPPVGGGIVMQRGGTASPGLRDVRTFALASQALG</sequence>
<evidence type="ECO:0000313" key="3">
    <source>
        <dbReference type="Proteomes" id="UP000542776"/>
    </source>
</evidence>
<comment type="caution">
    <text evidence="2">The sequence shown here is derived from an EMBL/GenBank/DDBJ whole genome shotgun (WGS) entry which is preliminary data.</text>
</comment>
<keyword evidence="2" id="KW-0808">Transferase</keyword>
<dbReference type="Proteomes" id="UP000542776">
    <property type="component" value="Unassembled WGS sequence"/>
</dbReference>
<dbReference type="InterPro" id="IPR016181">
    <property type="entry name" value="Acyl_CoA_acyltransferase"/>
</dbReference>
<reference evidence="2 3" key="1">
    <citation type="submission" date="2020-08" db="EMBL/GenBank/DDBJ databases">
        <title>Genomic Encyclopedia of Type Strains, Phase IV (KMG-IV): sequencing the most valuable type-strain genomes for metagenomic binning, comparative biology and taxonomic classification.</title>
        <authorList>
            <person name="Goeker M."/>
        </authorList>
    </citation>
    <scope>NUCLEOTIDE SEQUENCE [LARGE SCALE GENOMIC DNA]</scope>
    <source>
        <strain evidence="2 3">DSM 102238</strain>
    </source>
</reference>
<dbReference type="Pfam" id="PF13508">
    <property type="entry name" value="Acetyltransf_7"/>
    <property type="match status" value="1"/>
</dbReference>
<dbReference type="Gene3D" id="3.40.630.30">
    <property type="match status" value="1"/>
</dbReference>
<proteinExistence type="predicted"/>
<dbReference type="GO" id="GO:0016747">
    <property type="term" value="F:acyltransferase activity, transferring groups other than amino-acyl groups"/>
    <property type="evidence" value="ECO:0007669"/>
    <property type="project" value="InterPro"/>
</dbReference>
<dbReference type="PANTHER" id="PTHR47237">
    <property type="entry name" value="SLL0310 PROTEIN"/>
    <property type="match status" value="1"/>
</dbReference>
<dbReference type="Gene3D" id="3.40.630.90">
    <property type="match status" value="1"/>
</dbReference>
<organism evidence="2 3">
    <name type="scientific">Aureimonas pseudogalii</name>
    <dbReference type="NCBI Taxonomy" id="1744844"/>
    <lineage>
        <taxon>Bacteria</taxon>
        <taxon>Pseudomonadati</taxon>
        <taxon>Pseudomonadota</taxon>
        <taxon>Alphaproteobacteria</taxon>
        <taxon>Hyphomicrobiales</taxon>
        <taxon>Aurantimonadaceae</taxon>
        <taxon>Aureimonas</taxon>
    </lineage>
</organism>
<dbReference type="PROSITE" id="PS01287">
    <property type="entry name" value="RTC"/>
    <property type="match status" value="1"/>
</dbReference>
<dbReference type="RefSeq" id="WP_183197572.1">
    <property type="nucleotide sequence ID" value="NZ_JACIEK010000001.1"/>
</dbReference>
<accession>A0A7W6EF42</accession>
<dbReference type="InterPro" id="IPR052729">
    <property type="entry name" value="Acyl/Acetyltrans_Enzymes"/>
</dbReference>
<gene>
    <name evidence="2" type="ORF">GGR04_000540</name>
</gene>
<dbReference type="InterPro" id="IPR020719">
    <property type="entry name" value="RNA3'_term_phos_cycl-like_CS"/>
</dbReference>
<keyword evidence="3" id="KW-1185">Reference proteome</keyword>
<dbReference type="SUPFAM" id="SSF55729">
    <property type="entry name" value="Acyl-CoA N-acyltransferases (Nat)"/>
    <property type="match status" value="1"/>
</dbReference>
<dbReference type="EMBL" id="JACIEK010000001">
    <property type="protein sequence ID" value="MBB3996719.1"/>
    <property type="molecule type" value="Genomic_DNA"/>
</dbReference>
<feature type="domain" description="N-acetyltransferase" evidence="1">
    <location>
        <begin position="6"/>
        <end position="136"/>
    </location>
</feature>
<dbReference type="CDD" id="cd04301">
    <property type="entry name" value="NAT_SF"/>
    <property type="match status" value="1"/>
</dbReference>
<dbReference type="AlphaFoldDB" id="A0A7W6EF42"/>
<dbReference type="Pfam" id="PF18014">
    <property type="entry name" value="Acetyltransf_18"/>
    <property type="match status" value="1"/>
</dbReference>